<gene>
    <name evidence="2" type="ORF">CLV81_0219</name>
</gene>
<dbReference type="EMBL" id="PVYX01000001">
    <property type="protein sequence ID" value="PRX56227.1"/>
    <property type="molecule type" value="Genomic_DNA"/>
</dbReference>
<keyword evidence="1" id="KW-0812">Transmembrane</keyword>
<name>A0A2T0MF65_9FLAO</name>
<dbReference type="AlphaFoldDB" id="A0A2T0MF65"/>
<protein>
    <recommendedName>
        <fullName evidence="4">DoxX-like protein</fullName>
    </recommendedName>
</protein>
<dbReference type="RefSeq" id="WP_106143219.1">
    <property type="nucleotide sequence ID" value="NZ_PVYX01000001.1"/>
</dbReference>
<comment type="caution">
    <text evidence="2">The sequence shown here is derived from an EMBL/GenBank/DDBJ whole genome shotgun (WGS) entry which is preliminary data.</text>
</comment>
<feature type="transmembrane region" description="Helical" evidence="1">
    <location>
        <begin position="62"/>
        <end position="80"/>
    </location>
</feature>
<evidence type="ECO:0000313" key="3">
    <source>
        <dbReference type="Proteomes" id="UP000237640"/>
    </source>
</evidence>
<accession>A0A2T0MF65</accession>
<dbReference type="Proteomes" id="UP000237640">
    <property type="component" value="Unassembled WGS sequence"/>
</dbReference>
<feature type="transmembrane region" description="Helical" evidence="1">
    <location>
        <begin position="86"/>
        <end position="107"/>
    </location>
</feature>
<proteinExistence type="predicted"/>
<evidence type="ECO:0008006" key="4">
    <source>
        <dbReference type="Google" id="ProtNLM"/>
    </source>
</evidence>
<dbReference type="OrthoDB" id="5524812at2"/>
<organism evidence="2 3">
    <name type="scientific">Flagellimonas meridianipacifica</name>
    <dbReference type="NCBI Taxonomy" id="1080225"/>
    <lineage>
        <taxon>Bacteria</taxon>
        <taxon>Pseudomonadati</taxon>
        <taxon>Bacteroidota</taxon>
        <taxon>Flavobacteriia</taxon>
        <taxon>Flavobacteriales</taxon>
        <taxon>Flavobacteriaceae</taxon>
        <taxon>Flagellimonas</taxon>
    </lineage>
</organism>
<reference evidence="2 3" key="1">
    <citation type="submission" date="2018-03" db="EMBL/GenBank/DDBJ databases">
        <title>Genomic Encyclopedia of Archaeal and Bacterial Type Strains, Phase II (KMG-II): from individual species to whole genera.</title>
        <authorList>
            <person name="Goeker M."/>
        </authorList>
    </citation>
    <scope>NUCLEOTIDE SEQUENCE [LARGE SCALE GENOMIC DNA]</scope>
    <source>
        <strain evidence="2 3">DSM 25027</strain>
    </source>
</reference>
<evidence type="ECO:0000313" key="2">
    <source>
        <dbReference type="EMBL" id="PRX56227.1"/>
    </source>
</evidence>
<feature type="transmembrane region" description="Helical" evidence="1">
    <location>
        <begin position="12"/>
        <end position="33"/>
    </location>
</feature>
<keyword evidence="3" id="KW-1185">Reference proteome</keyword>
<keyword evidence="1" id="KW-0472">Membrane</keyword>
<keyword evidence="1" id="KW-1133">Transmembrane helix</keyword>
<evidence type="ECO:0000256" key="1">
    <source>
        <dbReference type="SAM" id="Phobius"/>
    </source>
</evidence>
<sequence>MFSIDNLKTKPILTYVYWTAKIGMGFTFIISGIRKCPGIKFTILTNDNPVGSYFNAMYETGFYWNFIGYFQIIIGVLVFFNRFVVLSSILMIPVTINIFIISVALHMKGTPVITSAMVLGNLYLLL</sequence>